<dbReference type="AlphaFoldDB" id="A0A4Q5M4J2"/>
<dbReference type="OrthoDB" id="1430683at2"/>
<dbReference type="InterPro" id="IPR007492">
    <property type="entry name" value="LytTR_DNA-bd_dom"/>
</dbReference>
<gene>
    <name evidence="2" type="ORF">EWM59_03715</name>
</gene>
<dbReference type="Gene3D" id="2.40.50.1020">
    <property type="entry name" value="LytTr DNA-binding domain"/>
    <property type="match status" value="1"/>
</dbReference>
<sequence>MLKNHTLFSQDILYLKADINYTEFYMNNGKKFTSSFTLKRYAEDERLKDFLRVNKSYLVNRKYIEDCRCRYKDLRIYLTNGDEIKVSRRRRMAVQESLQINTSVSLVD</sequence>
<comment type="caution">
    <text evidence="2">The sequence shown here is derived from an EMBL/GenBank/DDBJ whole genome shotgun (WGS) entry which is preliminary data.</text>
</comment>
<dbReference type="EMBL" id="SEWF01000004">
    <property type="protein sequence ID" value="RYU97029.1"/>
    <property type="molecule type" value="Genomic_DNA"/>
</dbReference>
<dbReference type="InterPro" id="IPR046947">
    <property type="entry name" value="LytR-like"/>
</dbReference>
<protein>
    <submittedName>
        <fullName evidence="2">LytTR family transcriptional regulator</fullName>
    </submittedName>
</protein>
<dbReference type="Proteomes" id="UP000293162">
    <property type="component" value="Unassembled WGS sequence"/>
</dbReference>
<feature type="domain" description="HTH LytTR-type" evidence="1">
    <location>
        <begin position="10"/>
        <end position="100"/>
    </location>
</feature>
<dbReference type="PROSITE" id="PS50930">
    <property type="entry name" value="HTH_LYTTR"/>
    <property type="match status" value="1"/>
</dbReference>
<keyword evidence="3" id="KW-1185">Reference proteome</keyword>
<proteinExistence type="predicted"/>
<dbReference type="Pfam" id="PF04397">
    <property type="entry name" value="LytTR"/>
    <property type="match status" value="1"/>
</dbReference>
<organism evidence="2 3">
    <name type="scientific">Emticicia agri</name>
    <dbReference type="NCBI Taxonomy" id="2492393"/>
    <lineage>
        <taxon>Bacteria</taxon>
        <taxon>Pseudomonadati</taxon>
        <taxon>Bacteroidota</taxon>
        <taxon>Cytophagia</taxon>
        <taxon>Cytophagales</taxon>
        <taxon>Leadbetterellaceae</taxon>
        <taxon>Emticicia</taxon>
    </lineage>
</organism>
<dbReference type="GO" id="GO:0003677">
    <property type="term" value="F:DNA binding"/>
    <property type="evidence" value="ECO:0007669"/>
    <property type="project" value="InterPro"/>
</dbReference>
<evidence type="ECO:0000259" key="1">
    <source>
        <dbReference type="PROSITE" id="PS50930"/>
    </source>
</evidence>
<reference evidence="2 3" key="1">
    <citation type="submission" date="2019-02" db="EMBL/GenBank/DDBJ databases">
        <title>Bacterial novel species Emticicia sp. 17J42-9 isolated from soil.</title>
        <authorList>
            <person name="Jung H.-Y."/>
        </authorList>
    </citation>
    <scope>NUCLEOTIDE SEQUENCE [LARGE SCALE GENOMIC DNA]</scope>
    <source>
        <strain evidence="2 3">17J42-9</strain>
    </source>
</reference>
<dbReference type="PANTHER" id="PTHR37299:SF1">
    <property type="entry name" value="STAGE 0 SPORULATION PROTEIN A HOMOLOG"/>
    <property type="match status" value="1"/>
</dbReference>
<dbReference type="GO" id="GO:0000156">
    <property type="term" value="F:phosphorelay response regulator activity"/>
    <property type="evidence" value="ECO:0007669"/>
    <property type="project" value="InterPro"/>
</dbReference>
<evidence type="ECO:0000313" key="2">
    <source>
        <dbReference type="EMBL" id="RYU97029.1"/>
    </source>
</evidence>
<dbReference type="RefSeq" id="WP_130019605.1">
    <property type="nucleotide sequence ID" value="NZ_SEWF01000004.1"/>
</dbReference>
<name>A0A4Q5M4J2_9BACT</name>
<accession>A0A4Q5M4J2</accession>
<dbReference type="SMART" id="SM00850">
    <property type="entry name" value="LytTR"/>
    <property type="match status" value="1"/>
</dbReference>
<evidence type="ECO:0000313" key="3">
    <source>
        <dbReference type="Proteomes" id="UP000293162"/>
    </source>
</evidence>
<dbReference type="PANTHER" id="PTHR37299">
    <property type="entry name" value="TRANSCRIPTIONAL REGULATOR-RELATED"/>
    <property type="match status" value="1"/>
</dbReference>